<evidence type="ECO:0008006" key="4">
    <source>
        <dbReference type="Google" id="ProtNLM"/>
    </source>
</evidence>
<dbReference type="InterPro" id="IPR036514">
    <property type="entry name" value="SGNH_hydro_sf"/>
</dbReference>
<dbReference type="EMBL" id="JACHMG010000001">
    <property type="protein sequence ID" value="MBB4685372.1"/>
    <property type="molecule type" value="Genomic_DNA"/>
</dbReference>
<dbReference type="Gene3D" id="3.40.50.1110">
    <property type="entry name" value="SGNH hydrolase"/>
    <property type="match status" value="1"/>
</dbReference>
<dbReference type="AlphaFoldDB" id="A0A840IVY5"/>
<keyword evidence="3" id="KW-1185">Reference proteome</keyword>
<evidence type="ECO:0000313" key="3">
    <source>
        <dbReference type="Proteomes" id="UP000581769"/>
    </source>
</evidence>
<keyword evidence="1" id="KW-0732">Signal</keyword>
<evidence type="ECO:0000256" key="1">
    <source>
        <dbReference type="SAM" id="SignalP"/>
    </source>
</evidence>
<gene>
    <name evidence="2" type="ORF">BJY18_002857</name>
</gene>
<feature type="signal peptide" evidence="1">
    <location>
        <begin position="1"/>
        <end position="22"/>
    </location>
</feature>
<dbReference type="SUPFAM" id="SSF52266">
    <property type="entry name" value="SGNH hydrolase"/>
    <property type="match status" value="1"/>
</dbReference>
<accession>A0A840IVY5</accession>
<evidence type="ECO:0000313" key="2">
    <source>
        <dbReference type="EMBL" id="MBB4685372.1"/>
    </source>
</evidence>
<dbReference type="PROSITE" id="PS51257">
    <property type="entry name" value="PROKAR_LIPOPROTEIN"/>
    <property type="match status" value="1"/>
</dbReference>
<name>A0A840IVY5_9PSEU</name>
<sequence length="248" mass="25869">MTRTRTLALGIAGLLLSATACAEPSDGAGEPAGHSGLSTVLFLGDSIAAGEALPLAAAFKAAGVGFTSIASDGGGNVVGPFSDKNWEKLPEKIGAAKPSVLIYQSTTYDWGSPQEQQAGYEKLVTTAAHAGAKTLFVTFPPIRPDDFYQPHMTELNHTPEVARTVAAGSHGQAGALDASTVWGPAYQPTKDGKPDRSADGIHTCPQGAARFTQWLLTELAKQYPGFQPPAPDTWANAGWSADQRFQGC</sequence>
<proteinExistence type="predicted"/>
<feature type="chain" id="PRO_5032387264" description="SGNH/GDSL hydrolase family protein" evidence="1">
    <location>
        <begin position="23"/>
        <end position="248"/>
    </location>
</feature>
<reference evidence="2 3" key="1">
    <citation type="submission" date="2020-08" db="EMBL/GenBank/DDBJ databases">
        <title>Sequencing the genomes of 1000 actinobacteria strains.</title>
        <authorList>
            <person name="Klenk H.-P."/>
        </authorList>
    </citation>
    <scope>NUCLEOTIDE SEQUENCE [LARGE SCALE GENOMIC DNA]</scope>
    <source>
        <strain evidence="2 3">DSM 45859</strain>
    </source>
</reference>
<comment type="caution">
    <text evidence="2">The sequence shown here is derived from an EMBL/GenBank/DDBJ whole genome shotgun (WGS) entry which is preliminary data.</text>
</comment>
<protein>
    <recommendedName>
        <fullName evidence="4">SGNH/GDSL hydrolase family protein</fullName>
    </recommendedName>
</protein>
<dbReference type="RefSeq" id="WP_184780416.1">
    <property type="nucleotide sequence ID" value="NZ_JACHMG010000001.1"/>
</dbReference>
<dbReference type="Proteomes" id="UP000581769">
    <property type="component" value="Unassembled WGS sequence"/>
</dbReference>
<organism evidence="2 3">
    <name type="scientific">Amycolatopsis jiangsuensis</name>
    <dbReference type="NCBI Taxonomy" id="1181879"/>
    <lineage>
        <taxon>Bacteria</taxon>
        <taxon>Bacillati</taxon>
        <taxon>Actinomycetota</taxon>
        <taxon>Actinomycetes</taxon>
        <taxon>Pseudonocardiales</taxon>
        <taxon>Pseudonocardiaceae</taxon>
        <taxon>Amycolatopsis</taxon>
    </lineage>
</organism>